<dbReference type="AlphaFoldDB" id="A0A0M8PEB7"/>
<evidence type="ECO:0000313" key="1">
    <source>
        <dbReference type="EMBL" id="KOS46391.1"/>
    </source>
</evidence>
<proteinExistence type="predicted"/>
<name>A0A0M8PEB7_9EURO</name>
<evidence type="ECO:0000313" key="2">
    <source>
        <dbReference type="Proteomes" id="UP000037696"/>
    </source>
</evidence>
<comment type="caution">
    <text evidence="1">The sequence shown here is derived from an EMBL/GenBank/DDBJ whole genome shotgun (WGS) entry which is preliminary data.</text>
</comment>
<dbReference type="OrthoDB" id="3509531at2759"/>
<organism evidence="1 2">
    <name type="scientific">Penicillium nordicum</name>
    <dbReference type="NCBI Taxonomy" id="229535"/>
    <lineage>
        <taxon>Eukaryota</taxon>
        <taxon>Fungi</taxon>
        <taxon>Dikarya</taxon>
        <taxon>Ascomycota</taxon>
        <taxon>Pezizomycotina</taxon>
        <taxon>Eurotiomycetes</taxon>
        <taxon>Eurotiomycetidae</taxon>
        <taxon>Eurotiales</taxon>
        <taxon>Aspergillaceae</taxon>
        <taxon>Penicillium</taxon>
    </lineage>
</organism>
<keyword evidence="2" id="KW-1185">Reference proteome</keyword>
<sequence>MIWAYRYWALTDSTIVLDATKSTDQYLTDLYTITREMETISEQYSSDFQEFTYTDKSQTACTFTAYGNCES</sequence>
<gene>
    <name evidence="1" type="ORF">ACN38_g2613</name>
</gene>
<reference evidence="1 2" key="1">
    <citation type="submission" date="2015-08" db="EMBL/GenBank/DDBJ databases">
        <title>Genome sequencing of Penicillium nordicum.</title>
        <authorList>
            <person name="Nguyen H.D."/>
            <person name="Seifert K.A."/>
        </authorList>
    </citation>
    <scope>NUCLEOTIDE SEQUENCE [LARGE SCALE GENOMIC DNA]</scope>
    <source>
        <strain evidence="1 2">DAOMC 185683</strain>
    </source>
</reference>
<dbReference type="EMBL" id="LHQQ01000029">
    <property type="protein sequence ID" value="KOS46391.1"/>
    <property type="molecule type" value="Genomic_DNA"/>
</dbReference>
<dbReference type="Proteomes" id="UP000037696">
    <property type="component" value="Unassembled WGS sequence"/>
</dbReference>
<accession>A0A0M8PEB7</accession>
<protein>
    <submittedName>
        <fullName evidence="1">Uncharacterized protein</fullName>
    </submittedName>
</protein>